<dbReference type="InterPro" id="IPR050733">
    <property type="entry name" value="Vitellogenin/Apolipophorin"/>
</dbReference>
<dbReference type="Gene3D" id="1.25.10.20">
    <property type="entry name" value="Vitellinogen, superhelical"/>
    <property type="match status" value="1"/>
</dbReference>
<dbReference type="Proteomes" id="UP001162480">
    <property type="component" value="Chromosome 10"/>
</dbReference>
<evidence type="ECO:0000259" key="7">
    <source>
        <dbReference type="PROSITE" id="PS51211"/>
    </source>
</evidence>
<evidence type="ECO:0000256" key="6">
    <source>
        <dbReference type="SAM" id="SignalP"/>
    </source>
</evidence>
<keyword evidence="2" id="KW-0758">Storage protein</keyword>
<evidence type="ECO:0000256" key="5">
    <source>
        <dbReference type="PROSITE-ProRule" id="PRU00557"/>
    </source>
</evidence>
<comment type="caution">
    <text evidence="5">Lacks conserved residue(s) required for the propagation of feature annotation.</text>
</comment>
<feature type="chain" id="PRO_5041307994" evidence="6">
    <location>
        <begin position="17"/>
        <end position="1643"/>
    </location>
</feature>
<dbReference type="Gene3D" id="2.30.230.10">
    <property type="entry name" value="Lipovitellin, beta-sheet shell regions, chain A"/>
    <property type="match status" value="1"/>
</dbReference>
<keyword evidence="9" id="KW-1185">Reference proteome</keyword>
<dbReference type="GO" id="GO:0005319">
    <property type="term" value="F:lipid transporter activity"/>
    <property type="evidence" value="ECO:0007669"/>
    <property type="project" value="InterPro"/>
</dbReference>
<proteinExistence type="predicted"/>
<feature type="domain" description="Vitellogenin" evidence="7">
    <location>
        <begin position="16"/>
        <end position="614"/>
    </location>
</feature>
<dbReference type="InterPro" id="IPR015816">
    <property type="entry name" value="Vitellinogen_b-sht_N"/>
</dbReference>
<dbReference type="InterPro" id="IPR001747">
    <property type="entry name" value="Vitellogenin_N"/>
</dbReference>
<evidence type="ECO:0000313" key="9">
    <source>
        <dbReference type="Proteomes" id="UP001162480"/>
    </source>
</evidence>
<keyword evidence="1 6" id="KW-0732">Signal</keyword>
<dbReference type="PROSITE" id="PS51211">
    <property type="entry name" value="VITELLOGENIN"/>
    <property type="match status" value="1"/>
</dbReference>
<dbReference type="SUPFAM" id="SSF56968">
    <property type="entry name" value="Lipovitellin-phosvitin complex, beta-sheet shell regions"/>
    <property type="match status" value="1"/>
</dbReference>
<dbReference type="InterPro" id="IPR015819">
    <property type="entry name" value="Lipid_transp_b-sht_shell"/>
</dbReference>
<dbReference type="SMART" id="SM00638">
    <property type="entry name" value="LPD_N"/>
    <property type="match status" value="1"/>
</dbReference>
<feature type="signal peptide" evidence="6">
    <location>
        <begin position="1"/>
        <end position="16"/>
    </location>
</feature>
<dbReference type="PANTHER" id="PTHR23345">
    <property type="entry name" value="VITELLOGENIN-RELATED"/>
    <property type="match status" value="1"/>
</dbReference>
<keyword evidence="4" id="KW-0325">Glycoprotein</keyword>
<dbReference type="PANTHER" id="PTHR23345:SF15">
    <property type="entry name" value="VITELLOGENIN 1-RELATED"/>
    <property type="match status" value="1"/>
</dbReference>
<reference evidence="8" key="1">
    <citation type="submission" date="2023-08" db="EMBL/GenBank/DDBJ databases">
        <authorList>
            <person name="Alioto T."/>
            <person name="Alioto T."/>
            <person name="Gomez Garrido J."/>
        </authorList>
    </citation>
    <scope>NUCLEOTIDE SEQUENCE</scope>
</reference>
<dbReference type="EMBL" id="OX597823">
    <property type="protein sequence ID" value="CAI9728865.1"/>
    <property type="molecule type" value="Genomic_DNA"/>
</dbReference>
<protein>
    <submittedName>
        <fullName evidence="8">XP_029640688.1uncharacterized protein LOC115215605</fullName>
    </submittedName>
</protein>
<dbReference type="InterPro" id="IPR011030">
    <property type="entry name" value="Lipovitellin_superhlx_dom"/>
</dbReference>
<evidence type="ECO:0000313" key="8">
    <source>
        <dbReference type="EMBL" id="CAI9728865.1"/>
    </source>
</evidence>
<evidence type="ECO:0000256" key="3">
    <source>
        <dbReference type="ARBA" id="ARBA00023157"/>
    </source>
</evidence>
<dbReference type="SUPFAM" id="SSF48431">
    <property type="entry name" value="Lipovitellin-phosvitin complex, superhelical domain"/>
    <property type="match status" value="1"/>
</dbReference>
<evidence type="ECO:0000256" key="1">
    <source>
        <dbReference type="ARBA" id="ARBA00022729"/>
    </source>
</evidence>
<dbReference type="Pfam" id="PF01347">
    <property type="entry name" value="Vitellogenin_N"/>
    <property type="match status" value="1"/>
</dbReference>
<evidence type="ECO:0000256" key="4">
    <source>
        <dbReference type="ARBA" id="ARBA00023180"/>
    </source>
</evidence>
<gene>
    <name evidence="8" type="ORF">OCTVUL_1B028612</name>
</gene>
<organism evidence="8 9">
    <name type="scientific">Octopus vulgaris</name>
    <name type="common">Common octopus</name>
    <dbReference type="NCBI Taxonomy" id="6645"/>
    <lineage>
        <taxon>Eukaryota</taxon>
        <taxon>Metazoa</taxon>
        <taxon>Spiralia</taxon>
        <taxon>Lophotrochozoa</taxon>
        <taxon>Mollusca</taxon>
        <taxon>Cephalopoda</taxon>
        <taxon>Coleoidea</taxon>
        <taxon>Octopodiformes</taxon>
        <taxon>Octopoda</taxon>
        <taxon>Incirrata</taxon>
        <taxon>Octopodidae</taxon>
        <taxon>Octopus</taxon>
    </lineage>
</organism>
<evidence type="ECO:0000256" key="2">
    <source>
        <dbReference type="ARBA" id="ARBA00022761"/>
    </source>
</evidence>
<sequence length="1643" mass="187723">MYSYLTFLLAIGFAASISLPTGQYKYESQILTRAPRGDLTAAGLRLAADVLIAPTSKADSYLVHFKHVHLSSLNGINPASSWSKIIHDEYWTLHKDSSCKGDLCSLTKPFLIRVKQGVVQDIVVEESELKLSVNIKKGFAWEYQKLMLQENTVYQQLPTHYGYCDLRTILKSNATSEQLLKPIKKIHIAPVRETCRQYPTNTDSIINEVKSTAEVMDGKVYNLYTVQTVQLRISKMDKTEFITQVNQTISYQGNETTELPPVKATIPIKLVPTVDDDKIGGDKFVQKVFDLLLSFTQNLTSDHGKKSLDLLHLLRVADKISLMKLYTLVKLQPKNWTTLYSFLSIAESCEANEILFLAMEEKAISLVVLPEVLEKQYRNTKRCSDLVSRLKKIIDSKIWDEEMTDKAYMVLSSLTSRYPEYIPEVWPIIEELMSTKPDLALKMAGNLGHVMRLFPQVQTRELKILALETLRHSNESDVPKALIESFKMYANCTEHEEIRMLALKTYLYMSPLNESWADIKVVQKKNCSWNIRSYIEDILTITANRNFPTEKPMAKKACDLKNMLTLLTPERSLLNINVSRAYSLPFYCEKSDMGVALQAELIHSSNVTDLPEDRISIIILKIDTFGLGRKMEPLEIQLMLPTEVLKRIVQLPSESWKPEMLEEVYNILSEIEIRIFIQNVEYTSLPNVQEAVRRVYERYLALQQSGINQVAVPLNAVYRLPTSLGVTLRKQLTVFVIARAYPSLLVDTVQRVLESLPIVLTSAEITVSVENAYMSLKTGSRIDAWSDLRILDTHLSVTENRIRIVKKLSRWEDKSIFYASVTPIASIQVFRPSGYFIAFNSLSVQTPAKRNYIKSIVGLKRPEILLETTGYVEAESIVKPWTTLFREQYLMVDMRLKKGSDEDLIIVLQRIPDNVKAKKLGEQRLSKAWNISVSRGLEVSKVLIHLSKEKNLIVRIISNVSLVPSTDVGISDAKFEIEVPSKIEPECILNKNYLVGQLAQKPWTSLFSQFTCNQTKYPRSYGRLLDIIGWAVSNEEMSLNYDNMFSEIMLTYNFEDTLQWPSLYELVKSVNILSKKVKQLKVTITPNCSDEQKQAVVLILQELRKTKTAIEQLLKEPVQEGLLIELLMRREVVVNWVLQKYAGLLFHISMKVNRTQDLLDQTLQDYSKFVTETIPVWQDNSKRYSSVIQKASEAVSADLQNLVQETTDYMESSFRIMTDATNVDQVESLYKVLIKKMTEITQLIQLRSLGNKVNPYLWIRSQSIVVLQNVADISVYLLNQQPLMEPLSQDVRTSRSKTFRLYFTTLYLEKLGNGTRYIQNATLQAKISDLANRTLETIYGMQNIEMHMKLTLVDIVNIDSVVTESRRVIAASEKVLNILQKIDVSSLQDPLAYVTIFDILAIQYHAYIRVKNAAKVVFKIVHNDVENQNLNKIIKIQQKLDSYCDRVPKMAKIIALKAPSSELESKCPIGQKVQIQGSITWPTQQLTVNVIANLTKSWEQIIWEMLQPLPLSKSVATYRWLRDVSHGKPDSLARLQITSRVNSYQEFQIETYVKDGEVPPSWIEASSKLFDKVHHSLFPFTTLKAVTLESPVMKDSCRGVCIQGAVSHRNSLVNAVFRLPRSVYTTNVPWTVLTPLRMKTCLY</sequence>
<accession>A0AA36B6M8</accession>
<name>A0AA36B6M8_OCTVU</name>
<keyword evidence="3" id="KW-1015">Disulfide bond</keyword>